<feature type="binding site" evidence="6">
    <location>
        <begin position="140"/>
        <end position="142"/>
    </location>
    <ligand>
        <name>substrate</name>
    </ligand>
</feature>
<comment type="caution">
    <text evidence="6">Lacks conserved residue(s) required for the propagation of feature annotation.</text>
</comment>
<dbReference type="EMBL" id="JAIWIY010000001">
    <property type="protein sequence ID" value="MCA2096633.1"/>
    <property type="molecule type" value="Genomic_DNA"/>
</dbReference>
<comment type="caution">
    <text evidence="8">The sequence shown here is derived from an EMBL/GenBank/DDBJ whole genome shotgun (WGS) entry which is preliminary data.</text>
</comment>
<evidence type="ECO:0000256" key="1">
    <source>
        <dbReference type="ARBA" id="ARBA00001946"/>
    </source>
</evidence>
<dbReference type="RefSeq" id="WP_209774642.1">
    <property type="nucleotide sequence ID" value="NZ_JAGGLO010000008.1"/>
</dbReference>
<keyword evidence="6" id="KW-0324">Glycolysis</keyword>
<comment type="cofactor">
    <cofactor evidence="1 6">
        <name>Mg(2+)</name>
        <dbReference type="ChEBI" id="CHEBI:18420"/>
    </cofactor>
</comment>
<feature type="binding site" evidence="6">
    <location>
        <begin position="186"/>
        <end position="188"/>
    </location>
    <ligand>
        <name>substrate</name>
    </ligand>
</feature>
<feature type="binding site" evidence="6">
    <location>
        <position position="111"/>
    </location>
    <ligand>
        <name>Mg(2+)</name>
        <dbReference type="ChEBI" id="CHEBI:18420"/>
        <note>catalytic</note>
    </ligand>
</feature>
<dbReference type="Proteomes" id="UP001198374">
    <property type="component" value="Unassembled WGS sequence"/>
</dbReference>
<evidence type="ECO:0000256" key="6">
    <source>
        <dbReference type="HAMAP-Rule" id="MF_01978"/>
    </source>
</evidence>
<dbReference type="PANTHER" id="PTHR45770">
    <property type="entry name" value="ATP-DEPENDENT 6-PHOSPHOFRUCTOKINASE 1"/>
    <property type="match status" value="1"/>
</dbReference>
<dbReference type="Pfam" id="PF00365">
    <property type="entry name" value="PFK"/>
    <property type="match status" value="1"/>
</dbReference>
<accession>A0ABS7YYB8</accession>
<evidence type="ECO:0000256" key="4">
    <source>
        <dbReference type="ARBA" id="ARBA00022777"/>
    </source>
</evidence>
<feature type="domain" description="Phosphofructokinase" evidence="7">
    <location>
        <begin position="3"/>
        <end position="322"/>
    </location>
</feature>
<gene>
    <name evidence="6" type="primary">pfp</name>
    <name evidence="8" type="ORF">LDJ82_06995</name>
</gene>
<dbReference type="PIRSF" id="PIRSF036483">
    <property type="entry name" value="PFK_XF0274"/>
    <property type="match status" value="1"/>
</dbReference>
<keyword evidence="2 6" id="KW-0808">Transferase</keyword>
<reference evidence="9" key="1">
    <citation type="submission" date="2023-07" db="EMBL/GenBank/DDBJ databases">
        <title>FDA dAtabase for Regulatory Grade micrObial Sequences (FDA-ARGOS): Supporting development and validation of Infectious Disease Dx tests.</title>
        <authorList>
            <person name="Sproer C."/>
            <person name="Gronow S."/>
            <person name="Severitt S."/>
            <person name="Schroder I."/>
            <person name="Tallon L."/>
            <person name="Sadzewicz L."/>
            <person name="Zhao X."/>
            <person name="Boylan J."/>
            <person name="Ott S."/>
            <person name="Bowen H."/>
            <person name="Vavikolanu K."/>
            <person name="Hazen T."/>
            <person name="Aluvathingal J."/>
            <person name="Nadendla S."/>
            <person name="Lowell S."/>
            <person name="Myers T."/>
            <person name="Yan Y."/>
        </authorList>
    </citation>
    <scope>NUCLEOTIDE SEQUENCE [LARGE SCALE GENOMIC DNA]</scope>
    <source>
        <strain evidence="9">FDAARGOS_1538</strain>
    </source>
</reference>
<dbReference type="HAMAP" id="MF_01978">
    <property type="entry name" value="Phosphofructokinase_II_B2"/>
    <property type="match status" value="1"/>
</dbReference>
<keyword evidence="3 6" id="KW-0479">Metal-binding</keyword>
<evidence type="ECO:0000313" key="9">
    <source>
        <dbReference type="Proteomes" id="UP001198374"/>
    </source>
</evidence>
<proteinExistence type="inferred from homology"/>
<comment type="subcellular location">
    <subcellularLocation>
        <location evidence="6">Cytoplasm</location>
    </subcellularLocation>
</comment>
<comment type="activity regulation">
    <text evidence="6">Non-allosteric.</text>
</comment>
<name>A0ABS7YYB8_9FIRM</name>
<comment type="subunit">
    <text evidence="6">Homodimer.</text>
</comment>
<dbReference type="InterPro" id="IPR011404">
    <property type="entry name" value="PPi-PFK"/>
</dbReference>
<keyword evidence="9" id="KW-1185">Reference proteome</keyword>
<evidence type="ECO:0000313" key="8">
    <source>
        <dbReference type="EMBL" id="MCA2096633.1"/>
    </source>
</evidence>
<dbReference type="SUPFAM" id="SSF53784">
    <property type="entry name" value="Phosphofructokinase"/>
    <property type="match status" value="1"/>
</dbReference>
<organism evidence="8 9">
    <name type="scientific">Anaerococcus degeneri</name>
    <dbReference type="NCBI Taxonomy" id="361500"/>
    <lineage>
        <taxon>Bacteria</taxon>
        <taxon>Bacillati</taxon>
        <taxon>Bacillota</taxon>
        <taxon>Tissierellia</taxon>
        <taxon>Tissierellales</taxon>
        <taxon>Peptoniphilaceae</taxon>
        <taxon>Anaerococcus</taxon>
    </lineage>
</organism>
<feature type="binding site" evidence="6">
    <location>
        <position position="10"/>
    </location>
    <ligand>
        <name>diphosphate</name>
        <dbReference type="ChEBI" id="CHEBI:33019"/>
    </ligand>
</feature>
<dbReference type="NCBIfam" id="NF010675">
    <property type="entry name" value="PRK14072.1"/>
    <property type="match status" value="1"/>
</dbReference>
<evidence type="ECO:0000256" key="5">
    <source>
        <dbReference type="ARBA" id="ARBA00022842"/>
    </source>
</evidence>
<comment type="catalytic activity">
    <reaction evidence="6">
        <text>beta-D-fructose 6-phosphate + diphosphate = beta-D-fructose 1,6-bisphosphate + phosphate + H(+)</text>
        <dbReference type="Rhea" id="RHEA:13613"/>
        <dbReference type="ChEBI" id="CHEBI:15378"/>
        <dbReference type="ChEBI" id="CHEBI:32966"/>
        <dbReference type="ChEBI" id="CHEBI:33019"/>
        <dbReference type="ChEBI" id="CHEBI:43474"/>
        <dbReference type="ChEBI" id="CHEBI:57634"/>
        <dbReference type="EC" id="2.7.1.90"/>
    </reaction>
</comment>
<feature type="active site" description="Proton acceptor" evidence="6">
    <location>
        <position position="142"/>
    </location>
</feature>
<evidence type="ECO:0000256" key="2">
    <source>
        <dbReference type="ARBA" id="ARBA00022679"/>
    </source>
</evidence>
<dbReference type="InterPro" id="IPR035966">
    <property type="entry name" value="PKF_sf"/>
</dbReference>
<keyword evidence="4 6" id="KW-0418">Kinase</keyword>
<keyword evidence="5 6" id="KW-0460">Magnesium</keyword>
<comment type="pathway">
    <text evidence="6">Carbohydrate degradation; glycolysis; D-glyceraldehyde 3-phosphate and glycerone phosphate from D-glucose: step 3/4.</text>
</comment>
<feature type="site" description="Important for catalytic activity and substrate specificity; stabilizes the transition state when the phosphoryl donor is PPi; prevents ATP from binding by mimicking the alpha-phosphate group of ATP" evidence="6">
    <location>
        <position position="112"/>
    </location>
</feature>
<evidence type="ECO:0000256" key="3">
    <source>
        <dbReference type="ARBA" id="ARBA00022723"/>
    </source>
</evidence>
<dbReference type="EC" id="2.7.1.90" evidence="6"/>
<dbReference type="Gene3D" id="3.40.50.450">
    <property type="match status" value="1"/>
</dbReference>
<evidence type="ECO:0000259" key="7">
    <source>
        <dbReference type="Pfam" id="PF00365"/>
    </source>
</evidence>
<feature type="site" description="Important for catalytic activity; stabilizes the transition state when the phosphoryl donor is PPi" evidence="6">
    <location>
        <position position="139"/>
    </location>
</feature>
<sequence length="408" mass="45818">MNLIVAQSGGPTSVINSSLAGVIDSGIDNDFDKIFVSMNGIEGIINENIRLVDAEVFTKENMTKKLKARPASILGSCRFKLDDDLDSPVYEKIFAVLKKNDIGLFVYIGGNDSMDTVKKLNTYIDYKKIERINVIGCPKTIDNDLEGMDHSPGFGSAAKYIASTLRSLRCDVDIYDLESVTFVEIMGRHAGWLAASSLIANYDYPKDLVNLLYIPEDEMSIDELLDDIREALKKEKNLLVAIAEGFRDTGGILSEEVFTNTKDGFNHPIVSGVCQRLADLVRDRLNIKSRAVELNIVQRSNTLISEVDSREAYNLGYRAVEIGIDRTNLVPVLRRKDGETYEVYYTEVAPDEIANREMKIPQEWLVDKKTLQEKILAYALPLIEGEVDQTYENGMPVFVKIEDFTREI</sequence>
<comment type="similarity">
    <text evidence="6">Belongs to the phosphofructokinase type A (PFKA) family. PPi-dependent PFK group II subfamily. Clade 'B2' sub-subfamily.</text>
</comment>
<dbReference type="InterPro" id="IPR050929">
    <property type="entry name" value="PFKA"/>
</dbReference>
<comment type="function">
    <text evidence="6">Catalyzes the phosphorylation of D-fructose 6-phosphate, the first committing step of glycolysis. Uses inorganic phosphate (PPi) as phosphoryl donor instead of ATP like common ATP-dependent phosphofructokinases (ATP-PFKs), which renders the reaction reversible, and can thus function both in glycolysis and gluconeogenesis. Consistently, PPi-PFK can replace the enzymes of both the forward (ATP-PFK) and reverse (fructose-bisphosphatase (FBPase)) reactions.</text>
</comment>
<dbReference type="PRINTS" id="PR00476">
    <property type="entry name" value="PHFRCTKINASE"/>
</dbReference>
<keyword evidence="6" id="KW-0963">Cytoplasm</keyword>
<dbReference type="GO" id="GO:0047334">
    <property type="term" value="F:diphosphate-fructose-6-phosphate 1-phosphotransferase activity"/>
    <property type="evidence" value="ECO:0007669"/>
    <property type="project" value="UniProtKB-EC"/>
</dbReference>
<dbReference type="Gene3D" id="3.40.50.460">
    <property type="entry name" value="Phosphofructokinase domain"/>
    <property type="match status" value="1"/>
</dbReference>
<feature type="binding site" evidence="6">
    <location>
        <position position="244"/>
    </location>
    <ligand>
        <name>substrate</name>
    </ligand>
</feature>
<dbReference type="InterPro" id="IPR000023">
    <property type="entry name" value="Phosphofructokinase_dom"/>
</dbReference>
<dbReference type="InterPro" id="IPR022953">
    <property type="entry name" value="ATP_PFK"/>
</dbReference>
<protein>
    <recommendedName>
        <fullName evidence="6">Pyrophosphate--fructose 6-phosphate 1-phosphotransferase</fullName>
        <ecNumber evidence="6">2.7.1.90</ecNumber>
    </recommendedName>
    <alternativeName>
        <fullName evidence="6">6-phosphofructokinase, pyrophosphate dependent</fullName>
    </alternativeName>
    <alternativeName>
        <fullName evidence="6">PPi-dependent phosphofructokinase</fullName>
        <shortName evidence="6">PPi-PFK</shortName>
    </alternativeName>
    <alternativeName>
        <fullName evidence="6">Pyrophosphate-dependent 6-phosphofructose-1-kinase</fullName>
    </alternativeName>
</protein>